<evidence type="ECO:0000313" key="5">
    <source>
        <dbReference type="EMBL" id="TEB34047.1"/>
    </source>
</evidence>
<dbReference type="GO" id="GO:1990904">
    <property type="term" value="C:ribonucleoprotein complex"/>
    <property type="evidence" value="ECO:0007669"/>
    <property type="project" value="TreeGrafter"/>
</dbReference>
<dbReference type="InterPro" id="IPR035979">
    <property type="entry name" value="RBD_domain_sf"/>
</dbReference>
<dbReference type="GO" id="GO:0005634">
    <property type="term" value="C:nucleus"/>
    <property type="evidence" value="ECO:0007669"/>
    <property type="project" value="TreeGrafter"/>
</dbReference>
<organism evidence="5 6">
    <name type="scientific">Coprinellus micaceus</name>
    <name type="common">Glistening ink-cap mushroom</name>
    <name type="synonym">Coprinus micaceus</name>
    <dbReference type="NCBI Taxonomy" id="71717"/>
    <lineage>
        <taxon>Eukaryota</taxon>
        <taxon>Fungi</taxon>
        <taxon>Dikarya</taxon>
        <taxon>Basidiomycota</taxon>
        <taxon>Agaricomycotina</taxon>
        <taxon>Agaricomycetes</taxon>
        <taxon>Agaricomycetidae</taxon>
        <taxon>Agaricales</taxon>
        <taxon>Agaricineae</taxon>
        <taxon>Psathyrellaceae</taxon>
        <taxon>Coprinellus</taxon>
    </lineage>
</organism>
<keyword evidence="1 2" id="KW-0694">RNA-binding</keyword>
<feature type="domain" description="RRM" evidence="4">
    <location>
        <begin position="474"/>
        <end position="550"/>
    </location>
</feature>
<dbReference type="EMBL" id="QPFP01000010">
    <property type="protein sequence ID" value="TEB34047.1"/>
    <property type="molecule type" value="Genomic_DNA"/>
</dbReference>
<dbReference type="PROSITE" id="PS50102">
    <property type="entry name" value="RRM"/>
    <property type="match status" value="3"/>
</dbReference>
<evidence type="ECO:0000256" key="3">
    <source>
        <dbReference type="SAM" id="MobiDB-lite"/>
    </source>
</evidence>
<feature type="region of interest" description="Disordered" evidence="3">
    <location>
        <begin position="427"/>
        <end position="454"/>
    </location>
</feature>
<dbReference type="GO" id="GO:0005737">
    <property type="term" value="C:cytoplasm"/>
    <property type="evidence" value="ECO:0007669"/>
    <property type="project" value="TreeGrafter"/>
</dbReference>
<feature type="compositionally biased region" description="Basic and acidic residues" evidence="3">
    <location>
        <begin position="23"/>
        <end position="91"/>
    </location>
</feature>
<feature type="compositionally biased region" description="Basic residues" evidence="3">
    <location>
        <begin position="92"/>
        <end position="132"/>
    </location>
</feature>
<evidence type="ECO:0000256" key="1">
    <source>
        <dbReference type="ARBA" id="ARBA00022884"/>
    </source>
</evidence>
<dbReference type="PANTHER" id="PTHR23003">
    <property type="entry name" value="RNA RECOGNITION MOTIF RRM DOMAIN CONTAINING PROTEIN"/>
    <property type="match status" value="1"/>
</dbReference>
<comment type="caution">
    <text evidence="5">The sequence shown here is derived from an EMBL/GenBank/DDBJ whole genome shotgun (WGS) entry which is preliminary data.</text>
</comment>
<dbReference type="PANTHER" id="PTHR23003:SF3">
    <property type="entry name" value="FI21236P1-RELATED"/>
    <property type="match status" value="1"/>
</dbReference>
<protein>
    <submittedName>
        <fullName evidence="5">RNA-binding domain-containing protein</fullName>
    </submittedName>
</protein>
<dbReference type="OrthoDB" id="1049195at2759"/>
<name>A0A4Y7TIN2_COPMI</name>
<dbReference type="AlphaFoldDB" id="A0A4Y7TIN2"/>
<gene>
    <name evidence="5" type="ORF">FA13DRAFT_1812052</name>
</gene>
<dbReference type="InterPro" id="IPR000504">
    <property type="entry name" value="RRM_dom"/>
</dbReference>
<feature type="compositionally biased region" description="Basic and acidic residues" evidence="3">
    <location>
        <begin position="1"/>
        <end position="15"/>
    </location>
</feature>
<dbReference type="Gene3D" id="3.30.70.330">
    <property type="match status" value="3"/>
</dbReference>
<sequence length="572" mass="63141">MDIDMKNQDNSDDKVIIPPTHHNGRDRERDGGRDRDRDYEREKERERERDRGDRDRRGGDRERDRPRRDSGRPPRPRIVDHWEPDTRNGGDRRKRSTSRSKRRSASPRRRRRSRSRTRSRSPRSRSRSRSRDRRGNDSFARSLGGPMNASHEEAVEFSKISKRENRVYVGNLSYDVKYRDLMEFMRGAGEVLFAEVLVTPTGISKGCGIVEFASQEDCQRSIRELSEQPLLGRPVFIREDRENEARFGATPVPGKIGMAMAGQGLHAGPPPRPPLHNQLSGQSNPGNQLYVGNLPYQAGWQDLKDLFRAAGNIVRADINIGVDGRPKGSGTVVFETSKDAQSAISMYNGFDWYGRVLEVREDRYAGLTGPGFRGGFRGGPRGGLRGFRGGGFAARGGFGGRGGFAGAAGGGHGGGRDFNQDIYADYSGPDGQPSAPSAPAVSGIPTGPGMRNDPSYGGFGAPYGPNYVEPEPSQQIMVRNLPWSTANEDLVELFETTGQVELAEILFDGTRSKGCGVVQFSQVAEAETAIAKFQAYMYGGRPLDVRFNDRWHTFTPTAAKGGSVQPMQADAV</sequence>
<feature type="domain" description="RRM" evidence="4">
    <location>
        <begin position="165"/>
        <end position="242"/>
    </location>
</feature>
<dbReference type="FunFam" id="3.30.70.330:FF:000145">
    <property type="entry name" value="Putative RNP domain-containing protein"/>
    <property type="match status" value="1"/>
</dbReference>
<proteinExistence type="predicted"/>
<accession>A0A4Y7TIN2</accession>
<keyword evidence="6" id="KW-1185">Reference proteome</keyword>
<feature type="domain" description="RRM" evidence="4">
    <location>
        <begin position="287"/>
        <end position="364"/>
    </location>
</feature>
<evidence type="ECO:0000259" key="4">
    <source>
        <dbReference type="PROSITE" id="PS50102"/>
    </source>
</evidence>
<dbReference type="Pfam" id="PF00076">
    <property type="entry name" value="RRM_1"/>
    <property type="match status" value="3"/>
</dbReference>
<dbReference type="SUPFAM" id="SSF54928">
    <property type="entry name" value="RNA-binding domain, RBD"/>
    <property type="match status" value="3"/>
</dbReference>
<feature type="region of interest" description="Disordered" evidence="3">
    <location>
        <begin position="1"/>
        <end position="152"/>
    </location>
</feature>
<dbReference type="InterPro" id="IPR050374">
    <property type="entry name" value="RRT5_SRSF_SR"/>
</dbReference>
<dbReference type="SMART" id="SM00360">
    <property type="entry name" value="RRM"/>
    <property type="match status" value="3"/>
</dbReference>
<reference evidence="5 6" key="1">
    <citation type="journal article" date="2019" name="Nat. Ecol. Evol.">
        <title>Megaphylogeny resolves global patterns of mushroom evolution.</title>
        <authorList>
            <person name="Varga T."/>
            <person name="Krizsan K."/>
            <person name="Foldi C."/>
            <person name="Dima B."/>
            <person name="Sanchez-Garcia M."/>
            <person name="Sanchez-Ramirez S."/>
            <person name="Szollosi G.J."/>
            <person name="Szarkandi J.G."/>
            <person name="Papp V."/>
            <person name="Albert L."/>
            <person name="Andreopoulos W."/>
            <person name="Angelini C."/>
            <person name="Antonin V."/>
            <person name="Barry K.W."/>
            <person name="Bougher N.L."/>
            <person name="Buchanan P."/>
            <person name="Buyck B."/>
            <person name="Bense V."/>
            <person name="Catcheside P."/>
            <person name="Chovatia M."/>
            <person name="Cooper J."/>
            <person name="Damon W."/>
            <person name="Desjardin D."/>
            <person name="Finy P."/>
            <person name="Geml J."/>
            <person name="Haridas S."/>
            <person name="Hughes K."/>
            <person name="Justo A."/>
            <person name="Karasinski D."/>
            <person name="Kautmanova I."/>
            <person name="Kiss B."/>
            <person name="Kocsube S."/>
            <person name="Kotiranta H."/>
            <person name="LaButti K.M."/>
            <person name="Lechner B.E."/>
            <person name="Liimatainen K."/>
            <person name="Lipzen A."/>
            <person name="Lukacs Z."/>
            <person name="Mihaltcheva S."/>
            <person name="Morgado L.N."/>
            <person name="Niskanen T."/>
            <person name="Noordeloos M.E."/>
            <person name="Ohm R.A."/>
            <person name="Ortiz-Santana B."/>
            <person name="Ovrebo C."/>
            <person name="Racz N."/>
            <person name="Riley R."/>
            <person name="Savchenko A."/>
            <person name="Shiryaev A."/>
            <person name="Soop K."/>
            <person name="Spirin V."/>
            <person name="Szebenyi C."/>
            <person name="Tomsovsky M."/>
            <person name="Tulloss R.E."/>
            <person name="Uehling J."/>
            <person name="Grigoriev I.V."/>
            <person name="Vagvolgyi C."/>
            <person name="Papp T."/>
            <person name="Martin F.M."/>
            <person name="Miettinen O."/>
            <person name="Hibbett D.S."/>
            <person name="Nagy L.G."/>
        </authorList>
    </citation>
    <scope>NUCLEOTIDE SEQUENCE [LARGE SCALE GENOMIC DNA]</scope>
    <source>
        <strain evidence="5 6">FP101781</strain>
    </source>
</reference>
<evidence type="ECO:0000256" key="2">
    <source>
        <dbReference type="PROSITE-ProRule" id="PRU00176"/>
    </source>
</evidence>
<dbReference type="STRING" id="71717.A0A4Y7TIN2"/>
<dbReference type="GO" id="GO:0003729">
    <property type="term" value="F:mRNA binding"/>
    <property type="evidence" value="ECO:0007669"/>
    <property type="project" value="TreeGrafter"/>
</dbReference>
<evidence type="ECO:0000313" key="6">
    <source>
        <dbReference type="Proteomes" id="UP000298030"/>
    </source>
</evidence>
<dbReference type="InterPro" id="IPR012677">
    <property type="entry name" value="Nucleotide-bd_a/b_plait_sf"/>
</dbReference>
<dbReference type="Proteomes" id="UP000298030">
    <property type="component" value="Unassembled WGS sequence"/>
</dbReference>